<dbReference type="HOGENOM" id="CLU_086378_1_0_6"/>
<dbReference type="Pfam" id="PF13723">
    <property type="entry name" value="Ketoacyl-synt_2"/>
    <property type="match status" value="1"/>
</dbReference>
<dbReference type="STRING" id="290398.Csal_2748"/>
<name>Q1QTW3_CHRI1</name>
<dbReference type="EMBL" id="CP000285">
    <property type="protein sequence ID" value="ABE60095.1"/>
    <property type="molecule type" value="Genomic_DNA"/>
</dbReference>
<dbReference type="Proteomes" id="UP000000239">
    <property type="component" value="Chromosome"/>
</dbReference>
<dbReference type="InterPro" id="IPR014030">
    <property type="entry name" value="Ketoacyl_synth_N"/>
</dbReference>
<evidence type="ECO:0000313" key="2">
    <source>
        <dbReference type="EMBL" id="ABE60095.1"/>
    </source>
</evidence>
<keyword evidence="3" id="KW-1185">Reference proteome</keyword>
<feature type="domain" description="Beta-ketoacyl synthase-like N-terminal" evidence="1">
    <location>
        <begin position="12"/>
        <end position="232"/>
    </location>
</feature>
<proteinExistence type="predicted"/>
<dbReference type="RefSeq" id="WP_011508041.1">
    <property type="nucleotide sequence ID" value="NC_007963.1"/>
</dbReference>
<dbReference type="eggNOG" id="ENOG5032YZ0">
    <property type="taxonomic scope" value="Bacteria"/>
</dbReference>
<evidence type="ECO:0000259" key="1">
    <source>
        <dbReference type="Pfam" id="PF13723"/>
    </source>
</evidence>
<accession>Q1QTW3</accession>
<dbReference type="KEGG" id="csa:Csal_2748"/>
<dbReference type="AlphaFoldDB" id="Q1QTW3"/>
<sequence length="237" mass="25835">MTTPAMMYVHDWRAWQPGRRDTAHSRLSVEEKPAGAQVPAMLRRRLTSIGRALCDMLAELDAEADYPLLYASRHGDGERTLAMLEALADEAPLSPARFGLSVHNAIPGVYSIGRGNRRTQQAIAASGDEFAALLSEAQGYLHQGEPSVIVAFAEQPIPARFTAHFTTPVAAAAVALRLSLTPSDTAWSLHQRALAHAGTANDADAPQPSDLIDWLCGLRDELPCHRQRLAWRLERTG</sequence>
<evidence type="ECO:0000313" key="3">
    <source>
        <dbReference type="Proteomes" id="UP000000239"/>
    </source>
</evidence>
<dbReference type="OrthoDB" id="9798676at2"/>
<reference evidence="2 3" key="1">
    <citation type="journal article" date="2011" name="Stand. Genomic Sci.">
        <title>Complete genome sequence of the halophilic and highly halotolerant Chromohalobacter salexigens type strain (1H11(T)).</title>
        <authorList>
            <person name="Copeland A."/>
            <person name="O'Connor K."/>
            <person name="Lucas S."/>
            <person name="Lapidus A."/>
            <person name="Berry K.W."/>
            <person name="Detter J.C."/>
            <person name="Del Rio T.G."/>
            <person name="Hammon N."/>
            <person name="Dalin E."/>
            <person name="Tice H."/>
            <person name="Pitluck S."/>
            <person name="Bruce D."/>
            <person name="Goodwin L."/>
            <person name="Han C."/>
            <person name="Tapia R."/>
            <person name="Saunders E."/>
            <person name="Schmutz J."/>
            <person name="Brettin T."/>
            <person name="Larimer F."/>
            <person name="Land M."/>
            <person name="Hauser L."/>
            <person name="Vargas C."/>
            <person name="Nieto J.J."/>
            <person name="Kyrpides N.C."/>
            <person name="Ivanova N."/>
            <person name="Goker M."/>
            <person name="Klenk H.P."/>
            <person name="Csonka L.N."/>
            <person name="Woyke T."/>
        </authorList>
    </citation>
    <scope>NUCLEOTIDE SEQUENCE [LARGE SCALE GENOMIC DNA]</scope>
    <source>
        <strain evidence="3">ATCC BAA-138 / DSM 3043 / CIP 106854 / NCIMB 13768 / 1H11</strain>
    </source>
</reference>
<organism evidence="2 3">
    <name type="scientific">Chromohalobacter israelensis (strain ATCC BAA-138 / DSM 3043 / CIP 106854 / NCIMB 13768 / 1H11)</name>
    <name type="common">Chromohalobacter salexigens</name>
    <dbReference type="NCBI Taxonomy" id="290398"/>
    <lineage>
        <taxon>Bacteria</taxon>
        <taxon>Pseudomonadati</taxon>
        <taxon>Pseudomonadota</taxon>
        <taxon>Gammaproteobacteria</taxon>
        <taxon>Oceanospirillales</taxon>
        <taxon>Halomonadaceae</taxon>
        <taxon>Chromohalobacter</taxon>
    </lineage>
</organism>
<dbReference type="GeneID" id="95335445"/>
<gene>
    <name evidence="2" type="ordered locus">Csal_2748</name>
</gene>
<protein>
    <recommendedName>
        <fullName evidence="1">Beta-ketoacyl synthase-like N-terminal domain-containing protein</fullName>
    </recommendedName>
</protein>